<dbReference type="AlphaFoldDB" id="A0A4R3L599"/>
<evidence type="ECO:0000313" key="1">
    <source>
        <dbReference type="EMBL" id="TCS94971.1"/>
    </source>
</evidence>
<organism evidence="1 2">
    <name type="scientific">Hazenella coriacea</name>
    <dbReference type="NCBI Taxonomy" id="1179467"/>
    <lineage>
        <taxon>Bacteria</taxon>
        <taxon>Bacillati</taxon>
        <taxon>Bacillota</taxon>
        <taxon>Bacilli</taxon>
        <taxon>Bacillales</taxon>
        <taxon>Thermoactinomycetaceae</taxon>
        <taxon>Hazenella</taxon>
    </lineage>
</organism>
<accession>A0A4R3L599</accession>
<dbReference type="EMBL" id="SMAG01000003">
    <property type="protein sequence ID" value="TCS94971.1"/>
    <property type="molecule type" value="Genomic_DNA"/>
</dbReference>
<sequence length="135" mass="15865">MSKTLNGEIIPGERIGDYYLGWSFNTLKEHLTKDFQIEDRGQKLVITDQNMKFWLDKENNSITQISVFGEFKGRFKGVIGIGSNLTDVQRRVGKWEEELDVYIMPDFPGICFELLDEEDWDEWKSPIEFISIYKD</sequence>
<evidence type="ECO:0000313" key="2">
    <source>
        <dbReference type="Proteomes" id="UP000294937"/>
    </source>
</evidence>
<dbReference type="OrthoDB" id="2947899at2"/>
<keyword evidence="2" id="KW-1185">Reference proteome</keyword>
<dbReference type="Proteomes" id="UP000294937">
    <property type="component" value="Unassembled WGS sequence"/>
</dbReference>
<proteinExistence type="predicted"/>
<dbReference type="RefSeq" id="WP_131924341.1">
    <property type="nucleotide sequence ID" value="NZ_SMAG01000003.1"/>
</dbReference>
<name>A0A4R3L599_9BACL</name>
<reference evidence="1 2" key="1">
    <citation type="submission" date="2019-03" db="EMBL/GenBank/DDBJ databases">
        <title>Genomic Encyclopedia of Type Strains, Phase IV (KMG-IV): sequencing the most valuable type-strain genomes for metagenomic binning, comparative biology and taxonomic classification.</title>
        <authorList>
            <person name="Goeker M."/>
        </authorList>
    </citation>
    <scope>NUCLEOTIDE SEQUENCE [LARGE SCALE GENOMIC DNA]</scope>
    <source>
        <strain evidence="1 2">DSM 45707</strain>
    </source>
</reference>
<protein>
    <submittedName>
        <fullName evidence="1">Uncharacterized protein</fullName>
    </submittedName>
</protein>
<comment type="caution">
    <text evidence="1">The sequence shown here is derived from an EMBL/GenBank/DDBJ whole genome shotgun (WGS) entry which is preliminary data.</text>
</comment>
<gene>
    <name evidence="1" type="ORF">EDD58_103396</name>
</gene>